<dbReference type="AlphaFoldDB" id="A0A6P8LDQ1"/>
<dbReference type="RefSeq" id="XP_033180158.1">
    <property type="nucleotide sequence ID" value="XM_033324267.1"/>
</dbReference>
<evidence type="ECO:0000313" key="1">
    <source>
        <dbReference type="Proteomes" id="UP000515180"/>
    </source>
</evidence>
<evidence type="ECO:0000313" key="2">
    <source>
        <dbReference type="RefSeq" id="XP_033180158.1"/>
    </source>
</evidence>
<protein>
    <submittedName>
        <fullName evidence="2">Uncharacterized protein LOC117152444</fullName>
    </submittedName>
</protein>
<dbReference type="Proteomes" id="UP000515180">
    <property type="component" value="Unplaced"/>
</dbReference>
<organism evidence="1 2">
    <name type="scientific">Bombus impatiens</name>
    <name type="common">Bumblebee</name>
    <dbReference type="NCBI Taxonomy" id="132113"/>
    <lineage>
        <taxon>Eukaryota</taxon>
        <taxon>Metazoa</taxon>
        <taxon>Ecdysozoa</taxon>
        <taxon>Arthropoda</taxon>
        <taxon>Hexapoda</taxon>
        <taxon>Insecta</taxon>
        <taxon>Pterygota</taxon>
        <taxon>Neoptera</taxon>
        <taxon>Endopterygota</taxon>
        <taxon>Hymenoptera</taxon>
        <taxon>Apocrita</taxon>
        <taxon>Aculeata</taxon>
        <taxon>Apoidea</taxon>
        <taxon>Anthophila</taxon>
        <taxon>Apidae</taxon>
        <taxon>Bombus</taxon>
        <taxon>Pyrobombus</taxon>
    </lineage>
</organism>
<name>A0A6P8LDQ1_BOMIM</name>
<accession>A0A6P8LDQ1</accession>
<keyword evidence="1" id="KW-1185">Reference proteome</keyword>
<gene>
    <name evidence="2" type="primary">LOC117152444</name>
</gene>
<dbReference type="GeneID" id="117152444"/>
<reference evidence="2" key="1">
    <citation type="journal article" date="2011" name="Proc. Natl. Acad. Sci. U.S.A.">
        <title>Genes involved in convergent evolution of eusociality in bees.</title>
        <authorList>
            <person name="Woodard S.H."/>
            <person name="Fischman B.J."/>
            <person name="Venkat A."/>
            <person name="Hudson M.E."/>
            <person name="Varala K."/>
            <person name="Cameron S.A."/>
            <person name="Clark A.G."/>
            <person name="Robinson G.E."/>
        </authorList>
    </citation>
    <scope>NUCLEOTIDE SEQUENCE</scope>
</reference>
<proteinExistence type="predicted"/>
<dbReference type="OrthoDB" id="7615205at2759"/>
<sequence>METLQKQEENSYNNELSYQDENWKVATAHKRRKIILNTSAITIPDTEMHQWLQVIPLRNSFSSLIKDGDTSSQEEMTTHIVKPPPIYIHAQITDTLIELLNNTVGRENYSIKELKLEQVKVQTNSPKIFRKVVQVLNIPYIIHTSSRQKRTTK</sequence>
<reference evidence="2" key="2">
    <citation type="submission" date="2025-08" db="UniProtKB">
        <authorList>
            <consortium name="RefSeq"/>
        </authorList>
    </citation>
    <scope>IDENTIFICATION</scope>
</reference>